<name>A0A0R3Q416_9BILA</name>
<dbReference type="InterPro" id="IPR036612">
    <property type="entry name" value="KH_dom_type_1_sf"/>
</dbReference>
<dbReference type="EMBL" id="UZAG01000202">
    <property type="protein sequence ID" value="VDO07564.1"/>
    <property type="molecule type" value="Genomic_DNA"/>
</dbReference>
<proteinExistence type="predicted"/>
<dbReference type="SUPFAM" id="SSF54791">
    <property type="entry name" value="Eukaryotic type KH-domain (KH-domain type I)"/>
    <property type="match status" value="1"/>
</dbReference>
<dbReference type="PANTHER" id="PTHR11208:SF42">
    <property type="entry name" value="QUAKING RELATED 54B, ISOFORM E"/>
    <property type="match status" value="1"/>
</dbReference>
<dbReference type="PANTHER" id="PTHR11208">
    <property type="entry name" value="RNA-BINDING PROTEIN RELATED"/>
    <property type="match status" value="1"/>
</dbReference>
<keyword evidence="1" id="KW-0694">RNA-binding</keyword>
<gene>
    <name evidence="3" type="ORF">BTMF_LOCUS398</name>
</gene>
<sequence>MEGNEDSRNVVFGTVLVSYQEASRYLGSGFKDGCVRKLVFTAPRAEVIQIREIEEMAATAAAAAAPGADFHYGNAAGGGAGYNGAGGPPGAFPGGYGGAPGGYGGYGAPGYGGYGGYGYMDTQSPLDAEIQVVIREIHNEQQLMEQGGEWGEQFKNAKRLLAAEADKLENSIDPEWLEVDIAKPIKVSKKVLIPNFRHPHFNFVGKILGPKGATLQAMAKQFKCHIYVLGRGSTKDRAKVLFILFVSTMTR</sequence>
<evidence type="ECO:0000313" key="3">
    <source>
        <dbReference type="EMBL" id="VDO07564.1"/>
    </source>
</evidence>
<dbReference type="InterPro" id="IPR055256">
    <property type="entry name" value="KH_1_KHDC4/BBP-like"/>
</dbReference>
<organism evidence="5">
    <name type="scientific">Brugia timori</name>
    <dbReference type="NCBI Taxonomy" id="42155"/>
    <lineage>
        <taxon>Eukaryota</taxon>
        <taxon>Metazoa</taxon>
        <taxon>Ecdysozoa</taxon>
        <taxon>Nematoda</taxon>
        <taxon>Chromadorea</taxon>
        <taxon>Rhabditida</taxon>
        <taxon>Spirurina</taxon>
        <taxon>Spiruromorpha</taxon>
        <taxon>Filarioidea</taxon>
        <taxon>Onchocercidae</taxon>
        <taxon>Brugia</taxon>
    </lineage>
</organism>
<evidence type="ECO:0000256" key="1">
    <source>
        <dbReference type="ARBA" id="ARBA00022884"/>
    </source>
</evidence>
<evidence type="ECO:0000313" key="5">
    <source>
        <dbReference type="WBParaSite" id="BTMF_0000103701-mRNA-1"/>
    </source>
</evidence>
<dbReference type="WBParaSite" id="BTMF_0000103701-mRNA-1">
    <property type="protein sequence ID" value="BTMF_0000103701-mRNA-1"/>
    <property type="gene ID" value="BTMF_0000103701"/>
</dbReference>
<dbReference type="STRING" id="42155.A0A0R3Q416"/>
<dbReference type="Gene3D" id="3.30.1370.10">
    <property type="entry name" value="K Homology domain, type 1"/>
    <property type="match status" value="1"/>
</dbReference>
<feature type="domain" description="KHDC4/BBP-like KH-domain type I" evidence="2">
    <location>
        <begin position="198"/>
        <end position="236"/>
    </location>
</feature>
<protein>
    <submittedName>
        <fullName evidence="5">KH_dom_type_1 domain-containing protein</fullName>
    </submittedName>
</protein>
<dbReference type="AlphaFoldDB" id="A0A0R3Q416"/>
<evidence type="ECO:0000313" key="4">
    <source>
        <dbReference type="Proteomes" id="UP000280834"/>
    </source>
</evidence>
<dbReference type="InterPro" id="IPR045071">
    <property type="entry name" value="BBP-like"/>
</dbReference>
<dbReference type="Proteomes" id="UP000280834">
    <property type="component" value="Unassembled WGS sequence"/>
</dbReference>
<dbReference type="GO" id="GO:0003729">
    <property type="term" value="F:mRNA binding"/>
    <property type="evidence" value="ECO:0007669"/>
    <property type="project" value="TreeGrafter"/>
</dbReference>
<dbReference type="GO" id="GO:0005634">
    <property type="term" value="C:nucleus"/>
    <property type="evidence" value="ECO:0007669"/>
    <property type="project" value="TreeGrafter"/>
</dbReference>
<evidence type="ECO:0000259" key="2">
    <source>
        <dbReference type="Pfam" id="PF22675"/>
    </source>
</evidence>
<accession>A0A0R3Q416</accession>
<reference evidence="3 4" key="2">
    <citation type="submission" date="2018-11" db="EMBL/GenBank/DDBJ databases">
        <authorList>
            <consortium name="Pathogen Informatics"/>
        </authorList>
    </citation>
    <scope>NUCLEOTIDE SEQUENCE [LARGE SCALE GENOMIC DNA]</scope>
</reference>
<reference evidence="5" key="1">
    <citation type="submission" date="2017-02" db="UniProtKB">
        <authorList>
            <consortium name="WormBaseParasite"/>
        </authorList>
    </citation>
    <scope>IDENTIFICATION</scope>
</reference>
<dbReference type="GO" id="GO:0000381">
    <property type="term" value="P:regulation of alternative mRNA splicing, via spliceosome"/>
    <property type="evidence" value="ECO:0007669"/>
    <property type="project" value="TreeGrafter"/>
</dbReference>
<keyword evidence="4" id="KW-1185">Reference proteome</keyword>
<dbReference type="Pfam" id="PF22675">
    <property type="entry name" value="KH-I_KHDC4-BBP"/>
    <property type="match status" value="1"/>
</dbReference>